<organism evidence="5 6">
    <name type="scientific">Morchella conica CCBAS932</name>
    <dbReference type="NCBI Taxonomy" id="1392247"/>
    <lineage>
        <taxon>Eukaryota</taxon>
        <taxon>Fungi</taxon>
        <taxon>Dikarya</taxon>
        <taxon>Ascomycota</taxon>
        <taxon>Pezizomycotina</taxon>
        <taxon>Pezizomycetes</taxon>
        <taxon>Pezizales</taxon>
        <taxon>Morchellaceae</taxon>
        <taxon>Morchella</taxon>
    </lineage>
</organism>
<evidence type="ECO:0000259" key="4">
    <source>
        <dbReference type="PROSITE" id="PS50011"/>
    </source>
</evidence>
<feature type="domain" description="Protein kinase" evidence="4">
    <location>
        <begin position="46"/>
        <end position="255"/>
    </location>
</feature>
<keyword evidence="2" id="KW-0072">Autophagy</keyword>
<dbReference type="InParanoid" id="A0A3N4L3W4"/>
<dbReference type="Gene3D" id="1.10.510.10">
    <property type="entry name" value="Transferase(Phosphotransferase) domain 1"/>
    <property type="match status" value="1"/>
</dbReference>
<accession>A0A3N4L3W4</accession>
<dbReference type="AlphaFoldDB" id="A0A3N4L3W4"/>
<proteinExistence type="predicted"/>
<dbReference type="Pfam" id="PF00069">
    <property type="entry name" value="Pkinase"/>
    <property type="match status" value="1"/>
</dbReference>
<feature type="non-terminal residue" evidence="5">
    <location>
        <position position="255"/>
    </location>
</feature>
<dbReference type="InterPro" id="IPR000719">
    <property type="entry name" value="Prot_kinase_dom"/>
</dbReference>
<dbReference type="SUPFAM" id="SSF56112">
    <property type="entry name" value="Protein kinase-like (PK-like)"/>
    <property type="match status" value="1"/>
</dbReference>
<evidence type="ECO:0000313" key="5">
    <source>
        <dbReference type="EMBL" id="RPB16199.1"/>
    </source>
</evidence>
<protein>
    <recommendedName>
        <fullName evidence="3">Autophagy-related protein 1</fullName>
    </recommendedName>
</protein>
<dbReference type="GO" id="GO:0034045">
    <property type="term" value="C:phagophore assembly site membrane"/>
    <property type="evidence" value="ECO:0007669"/>
    <property type="project" value="UniProtKB-SubCell"/>
</dbReference>
<gene>
    <name evidence="5" type="ORF">P167DRAFT_481626</name>
</gene>
<evidence type="ECO:0000256" key="1">
    <source>
        <dbReference type="ARBA" id="ARBA00004623"/>
    </source>
</evidence>
<dbReference type="GO" id="GO:0005524">
    <property type="term" value="F:ATP binding"/>
    <property type="evidence" value="ECO:0007669"/>
    <property type="project" value="InterPro"/>
</dbReference>
<sequence>MAPPVVRSVRKIPEELIKAFREHKLEITRQDDRAVVHKIGDSECVWEKKQRIGLGATGAVWLQEKEGTGDLRAVKMLVKNPQMDLCHSRELLALVRLKVKKYPRIFVEFLGWYENHENIFLALEYIEGGDLSKYIAEGGPKPILEVKDIAKQILEGLKILHSLKIYHRDLKPQNILVVRLDPIWVKIADFGVSKEERNSSSIRTRVGTYGYMAPELLGYLPGRSRKARYMPYALDMWSLGILLHEIATCKMPFCS</sequence>
<dbReference type="GO" id="GO:0010506">
    <property type="term" value="P:regulation of autophagy"/>
    <property type="evidence" value="ECO:0007669"/>
    <property type="project" value="InterPro"/>
</dbReference>
<dbReference type="InterPro" id="IPR011009">
    <property type="entry name" value="Kinase-like_dom_sf"/>
</dbReference>
<keyword evidence="6" id="KW-1185">Reference proteome</keyword>
<dbReference type="EMBL" id="ML119110">
    <property type="protein sequence ID" value="RPB16199.1"/>
    <property type="molecule type" value="Genomic_DNA"/>
</dbReference>
<evidence type="ECO:0000313" key="6">
    <source>
        <dbReference type="Proteomes" id="UP000277580"/>
    </source>
</evidence>
<dbReference type="PROSITE" id="PS50011">
    <property type="entry name" value="PROTEIN_KINASE_DOM"/>
    <property type="match status" value="1"/>
</dbReference>
<dbReference type="InterPro" id="IPR008271">
    <property type="entry name" value="Ser/Thr_kinase_AS"/>
</dbReference>
<keyword evidence="5" id="KW-0418">Kinase</keyword>
<dbReference type="PROSITE" id="PS00108">
    <property type="entry name" value="PROTEIN_KINASE_ST"/>
    <property type="match status" value="1"/>
</dbReference>
<reference evidence="5 6" key="1">
    <citation type="journal article" date="2018" name="Nat. Ecol. Evol.">
        <title>Pezizomycetes genomes reveal the molecular basis of ectomycorrhizal truffle lifestyle.</title>
        <authorList>
            <person name="Murat C."/>
            <person name="Payen T."/>
            <person name="Noel B."/>
            <person name="Kuo A."/>
            <person name="Morin E."/>
            <person name="Chen J."/>
            <person name="Kohler A."/>
            <person name="Krizsan K."/>
            <person name="Balestrini R."/>
            <person name="Da Silva C."/>
            <person name="Montanini B."/>
            <person name="Hainaut M."/>
            <person name="Levati E."/>
            <person name="Barry K.W."/>
            <person name="Belfiori B."/>
            <person name="Cichocki N."/>
            <person name="Clum A."/>
            <person name="Dockter R.B."/>
            <person name="Fauchery L."/>
            <person name="Guy J."/>
            <person name="Iotti M."/>
            <person name="Le Tacon F."/>
            <person name="Lindquist E.A."/>
            <person name="Lipzen A."/>
            <person name="Malagnac F."/>
            <person name="Mello A."/>
            <person name="Molinier V."/>
            <person name="Miyauchi S."/>
            <person name="Poulain J."/>
            <person name="Riccioni C."/>
            <person name="Rubini A."/>
            <person name="Sitrit Y."/>
            <person name="Splivallo R."/>
            <person name="Traeger S."/>
            <person name="Wang M."/>
            <person name="Zifcakova L."/>
            <person name="Wipf D."/>
            <person name="Zambonelli A."/>
            <person name="Paolocci F."/>
            <person name="Nowrousian M."/>
            <person name="Ottonello S."/>
            <person name="Baldrian P."/>
            <person name="Spatafora J.W."/>
            <person name="Henrissat B."/>
            <person name="Nagy L.G."/>
            <person name="Aury J.M."/>
            <person name="Wincker P."/>
            <person name="Grigoriev I.V."/>
            <person name="Bonfante P."/>
            <person name="Martin F.M."/>
        </authorList>
    </citation>
    <scope>NUCLEOTIDE SEQUENCE [LARGE SCALE GENOMIC DNA]</scope>
    <source>
        <strain evidence="5 6">CCBAS932</strain>
    </source>
</reference>
<evidence type="ECO:0000256" key="3">
    <source>
        <dbReference type="ARBA" id="ARBA00030237"/>
    </source>
</evidence>
<dbReference type="Proteomes" id="UP000277580">
    <property type="component" value="Unassembled WGS sequence"/>
</dbReference>
<comment type="subcellular location">
    <subcellularLocation>
        <location evidence="1">Preautophagosomal structure membrane</location>
        <topology evidence="1">Peripheral membrane protein</topology>
    </subcellularLocation>
</comment>
<dbReference type="STRING" id="1392247.A0A3N4L3W4"/>
<dbReference type="SMART" id="SM00220">
    <property type="entry name" value="S_TKc"/>
    <property type="match status" value="1"/>
</dbReference>
<dbReference type="GO" id="GO:0006914">
    <property type="term" value="P:autophagy"/>
    <property type="evidence" value="ECO:0007669"/>
    <property type="project" value="UniProtKB-KW"/>
</dbReference>
<dbReference type="GO" id="GO:0004674">
    <property type="term" value="F:protein serine/threonine kinase activity"/>
    <property type="evidence" value="ECO:0007669"/>
    <property type="project" value="InterPro"/>
</dbReference>
<keyword evidence="5" id="KW-0808">Transferase</keyword>
<name>A0A3N4L3W4_9PEZI</name>
<dbReference type="OrthoDB" id="4062651at2759"/>
<dbReference type="PANTHER" id="PTHR24348">
    <property type="entry name" value="SERINE/THREONINE-PROTEIN KINASE UNC-51-RELATED"/>
    <property type="match status" value="1"/>
</dbReference>
<evidence type="ECO:0000256" key="2">
    <source>
        <dbReference type="ARBA" id="ARBA00023006"/>
    </source>
</evidence>
<dbReference type="InterPro" id="IPR045269">
    <property type="entry name" value="Atg1-like"/>
</dbReference>